<dbReference type="EMBL" id="JAPDVG010000001">
    <property type="protein sequence ID" value="MCW4131955.1"/>
    <property type="molecule type" value="Genomic_DNA"/>
</dbReference>
<sequence>MKATASEGIIINAVIESKDINLSEEYLLHLLKSNCKISYRVKLAVLIISAQPENTEKVLTALGNQYAELSNKGKRPTIKATSWNESLLKLLQQQKYILSYQTTKGKEEFRIFHKSKG</sequence>
<reference evidence="1" key="1">
    <citation type="submission" date="2022-11" db="EMBL/GenBank/DDBJ databases">
        <title>Genomic repertoires linked with pathogenic potency of arthritogenic Prevotella copri isolated from the gut of rheumatoid arthritis patients.</title>
        <authorList>
            <person name="Nii T."/>
            <person name="Maeda Y."/>
            <person name="Motooka D."/>
            <person name="Naito M."/>
            <person name="Matsumoto Y."/>
            <person name="Ogawa T."/>
            <person name="Oguro-Igashira E."/>
            <person name="Kishikawa T."/>
            <person name="Yamashita M."/>
            <person name="Koizumi S."/>
            <person name="Kurakawa T."/>
            <person name="Okumura R."/>
            <person name="Kayama H."/>
            <person name="Murakami M."/>
            <person name="Sakaguchi T."/>
            <person name="Das B."/>
            <person name="Nakamura S."/>
            <person name="Okada Y."/>
            <person name="Kumanogoh A."/>
            <person name="Takeda K."/>
        </authorList>
    </citation>
    <scope>NUCLEOTIDE SEQUENCE</scope>
    <source>
        <strain evidence="1">H019-1</strain>
    </source>
</reference>
<comment type="caution">
    <text evidence="1">The sequence shown here is derived from an EMBL/GenBank/DDBJ whole genome shotgun (WGS) entry which is preliminary data.</text>
</comment>
<dbReference type="AlphaFoldDB" id="A0AAW5UAX7"/>
<proteinExistence type="predicted"/>
<dbReference type="RefSeq" id="WP_264952516.1">
    <property type="nucleotide sequence ID" value="NZ_JAPDVE010000010.1"/>
</dbReference>
<dbReference type="Proteomes" id="UP001209417">
    <property type="component" value="Unassembled WGS sequence"/>
</dbReference>
<accession>A0AAW5UAX7</accession>
<gene>
    <name evidence="1" type="ORF">ONT19_10260</name>
</gene>
<evidence type="ECO:0000313" key="1">
    <source>
        <dbReference type="EMBL" id="MCW4131955.1"/>
    </source>
</evidence>
<evidence type="ECO:0000313" key="2">
    <source>
        <dbReference type="Proteomes" id="UP001209417"/>
    </source>
</evidence>
<organism evidence="1 2">
    <name type="scientific">Segatella copri</name>
    <dbReference type="NCBI Taxonomy" id="165179"/>
    <lineage>
        <taxon>Bacteria</taxon>
        <taxon>Pseudomonadati</taxon>
        <taxon>Bacteroidota</taxon>
        <taxon>Bacteroidia</taxon>
        <taxon>Bacteroidales</taxon>
        <taxon>Prevotellaceae</taxon>
        <taxon>Segatella</taxon>
    </lineage>
</organism>
<protein>
    <submittedName>
        <fullName evidence="1">Uncharacterized protein</fullName>
    </submittedName>
</protein>
<name>A0AAW5UAX7_9BACT</name>